<name>A0ABU7WBP0_9GAMM</name>
<gene>
    <name evidence="2" type="ORF">V3391_04010</name>
</gene>
<dbReference type="Proteomes" id="UP001358324">
    <property type="component" value="Unassembled WGS sequence"/>
</dbReference>
<dbReference type="EMBL" id="JAZHBM010000001">
    <property type="protein sequence ID" value="MEF3081375.1"/>
    <property type="molecule type" value="Genomic_DNA"/>
</dbReference>
<dbReference type="InterPro" id="IPR038186">
    <property type="entry name" value="CHAD_dom_sf"/>
</dbReference>
<dbReference type="Gene3D" id="1.40.20.10">
    <property type="entry name" value="CHAD domain"/>
    <property type="match status" value="1"/>
</dbReference>
<dbReference type="RefSeq" id="WP_332077108.1">
    <property type="nucleotide sequence ID" value="NZ_JAZHBM010000001.1"/>
</dbReference>
<dbReference type="InterPro" id="IPR007899">
    <property type="entry name" value="CHAD_dom"/>
</dbReference>
<dbReference type="PROSITE" id="PS51708">
    <property type="entry name" value="CHAD"/>
    <property type="match status" value="1"/>
</dbReference>
<dbReference type="Pfam" id="PF05235">
    <property type="entry name" value="CHAD"/>
    <property type="match status" value="1"/>
</dbReference>
<sequence length="297" mass="32672">MAYRIRRRDSKAQTSLRRVAREQVQAAIRSIDTAAVDTAGAIHDVRKRIKKIRGLLRLVRPSFDGYRDENAAFRRIAAPLGPKRDADVLIETFERVAAHAGAAHADAVGSVRQLLVQHGKAVETAHDPDALLDAAKSELQAALPRIATWRLADDGFEAFEAGLTSSYRRARKAMRAAGGTGEDEAFHDWRKRTKDHAFHLRLLQPVWPGPMRAIHVCATELGDTLGLHHDLAVLADHLHAMTGVDAGIVAALEAPLRAQQRALARRAHALGTRLYADSPAQLAGSWRRRHAAWRSGI</sequence>
<evidence type="ECO:0000313" key="2">
    <source>
        <dbReference type="EMBL" id="MEF3081375.1"/>
    </source>
</evidence>
<evidence type="ECO:0000313" key="3">
    <source>
        <dbReference type="Proteomes" id="UP001358324"/>
    </source>
</evidence>
<proteinExistence type="predicted"/>
<evidence type="ECO:0000259" key="1">
    <source>
        <dbReference type="PROSITE" id="PS51708"/>
    </source>
</evidence>
<dbReference type="SMART" id="SM00880">
    <property type="entry name" value="CHAD"/>
    <property type="match status" value="1"/>
</dbReference>
<keyword evidence="3" id="KW-1185">Reference proteome</keyword>
<dbReference type="PANTHER" id="PTHR39339">
    <property type="entry name" value="SLR1444 PROTEIN"/>
    <property type="match status" value="1"/>
</dbReference>
<comment type="caution">
    <text evidence="2">The sequence shown here is derived from an EMBL/GenBank/DDBJ whole genome shotgun (WGS) entry which is preliminary data.</text>
</comment>
<protein>
    <submittedName>
        <fullName evidence="2">CHAD domain-containing protein</fullName>
    </submittedName>
</protein>
<dbReference type="PANTHER" id="PTHR39339:SF1">
    <property type="entry name" value="CHAD DOMAIN-CONTAINING PROTEIN"/>
    <property type="match status" value="1"/>
</dbReference>
<reference evidence="2 3" key="1">
    <citation type="submission" date="2024-01" db="EMBL/GenBank/DDBJ databases">
        <title>Novel species of the genus Luteimonas isolated from rivers.</title>
        <authorList>
            <person name="Lu H."/>
        </authorList>
    </citation>
    <scope>NUCLEOTIDE SEQUENCE [LARGE SCALE GENOMIC DNA]</scope>
    <source>
        <strain evidence="2 3">SMYT11W</strain>
    </source>
</reference>
<accession>A0ABU7WBP0</accession>
<organism evidence="2 3">
    <name type="scientific">Luteimonas flava</name>
    <dbReference type="NCBI Taxonomy" id="3115822"/>
    <lineage>
        <taxon>Bacteria</taxon>
        <taxon>Pseudomonadati</taxon>
        <taxon>Pseudomonadota</taxon>
        <taxon>Gammaproteobacteria</taxon>
        <taxon>Lysobacterales</taxon>
        <taxon>Lysobacteraceae</taxon>
        <taxon>Luteimonas</taxon>
    </lineage>
</organism>
<feature type="domain" description="CHAD" evidence="1">
    <location>
        <begin position="9"/>
        <end position="287"/>
    </location>
</feature>